<proteinExistence type="predicted"/>
<evidence type="ECO:0000313" key="2">
    <source>
        <dbReference type="EMBL" id="WVZ85005.1"/>
    </source>
</evidence>
<organism evidence="2 3">
    <name type="scientific">Paspalum notatum var. saurae</name>
    <dbReference type="NCBI Taxonomy" id="547442"/>
    <lineage>
        <taxon>Eukaryota</taxon>
        <taxon>Viridiplantae</taxon>
        <taxon>Streptophyta</taxon>
        <taxon>Embryophyta</taxon>
        <taxon>Tracheophyta</taxon>
        <taxon>Spermatophyta</taxon>
        <taxon>Magnoliopsida</taxon>
        <taxon>Liliopsida</taxon>
        <taxon>Poales</taxon>
        <taxon>Poaceae</taxon>
        <taxon>PACMAD clade</taxon>
        <taxon>Panicoideae</taxon>
        <taxon>Andropogonodae</taxon>
        <taxon>Paspaleae</taxon>
        <taxon>Paspalinae</taxon>
        <taxon>Paspalum</taxon>
    </lineage>
</organism>
<reference evidence="2 3" key="1">
    <citation type="submission" date="2024-02" db="EMBL/GenBank/DDBJ databases">
        <title>High-quality chromosome-scale genome assembly of Pensacola bahiagrass (Paspalum notatum Flugge var. saurae).</title>
        <authorList>
            <person name="Vega J.M."/>
            <person name="Podio M."/>
            <person name="Orjuela J."/>
            <person name="Siena L.A."/>
            <person name="Pessino S.C."/>
            <person name="Combes M.C."/>
            <person name="Mariac C."/>
            <person name="Albertini E."/>
            <person name="Pupilli F."/>
            <person name="Ortiz J.P.A."/>
            <person name="Leblanc O."/>
        </authorList>
    </citation>
    <scope>NUCLEOTIDE SEQUENCE [LARGE SCALE GENOMIC DNA]</scope>
    <source>
        <strain evidence="2">R1</strain>
        <tissue evidence="2">Leaf</tissue>
    </source>
</reference>
<dbReference type="Gene3D" id="1.20.1280.50">
    <property type="match status" value="1"/>
</dbReference>
<dbReference type="EMBL" id="CP144751">
    <property type="protein sequence ID" value="WVZ85005.1"/>
    <property type="molecule type" value="Genomic_DNA"/>
</dbReference>
<dbReference type="InterPro" id="IPR036047">
    <property type="entry name" value="F-box-like_dom_sf"/>
</dbReference>
<gene>
    <name evidence="2" type="ORF">U9M48_031970</name>
</gene>
<accession>A0AAQ3U454</accession>
<protein>
    <recommendedName>
        <fullName evidence="1">F-box domain-containing protein</fullName>
    </recommendedName>
</protein>
<evidence type="ECO:0000259" key="1">
    <source>
        <dbReference type="Pfam" id="PF00646"/>
    </source>
</evidence>
<sequence>MPTYCISRGPESPEPLLPLVPCAAACVPIVSPRRIGSDHGGALPEDLVEEILVRVPPDEPAASLVRAAVVCKTWRRVILSDSDSTAVTAGSTERRPCWATSAASTGGLTSSQPALLLALGCRRRLVLAIIAQSELIVWDPITGDQKTLGMPPSCRPPPHDRDQMVNDCPFTGAVLCALHGHGCDHLDCHGGPFLVVSVGAKEQVDGMAVHINKYTCMYSSETGAWSSHVYITDNSYCQPLVAANPSLLIRDTLYFTLASDIKISILKYDLLDGQQSMIGMPPQVFDEVRKVISETGDEDIILPYRSFCTPADLAKGKLSPP</sequence>
<dbReference type="Pfam" id="PF00646">
    <property type="entry name" value="F-box"/>
    <property type="match status" value="1"/>
</dbReference>
<evidence type="ECO:0000313" key="3">
    <source>
        <dbReference type="Proteomes" id="UP001341281"/>
    </source>
</evidence>
<feature type="domain" description="F-box" evidence="1">
    <location>
        <begin position="43"/>
        <end position="81"/>
    </location>
</feature>
<name>A0AAQ3U454_PASNO</name>
<dbReference type="Proteomes" id="UP001341281">
    <property type="component" value="Chromosome 07"/>
</dbReference>
<keyword evidence="3" id="KW-1185">Reference proteome</keyword>
<dbReference type="AlphaFoldDB" id="A0AAQ3U454"/>
<dbReference type="PANTHER" id="PTHR32133">
    <property type="entry name" value="OS07G0120400 PROTEIN"/>
    <property type="match status" value="1"/>
</dbReference>
<dbReference type="InterPro" id="IPR001810">
    <property type="entry name" value="F-box_dom"/>
</dbReference>
<dbReference type="SUPFAM" id="SSF81383">
    <property type="entry name" value="F-box domain"/>
    <property type="match status" value="1"/>
</dbReference>